<organism evidence="1">
    <name type="scientific">Zea mays</name>
    <name type="common">Maize</name>
    <dbReference type="NCBI Taxonomy" id="4577"/>
    <lineage>
        <taxon>Eukaryota</taxon>
        <taxon>Viridiplantae</taxon>
        <taxon>Streptophyta</taxon>
        <taxon>Embryophyta</taxon>
        <taxon>Tracheophyta</taxon>
        <taxon>Spermatophyta</taxon>
        <taxon>Magnoliopsida</taxon>
        <taxon>Liliopsida</taxon>
        <taxon>Poales</taxon>
        <taxon>Poaceae</taxon>
        <taxon>PACMAD clade</taxon>
        <taxon>Panicoideae</taxon>
        <taxon>Andropogonodae</taxon>
        <taxon>Andropogoneae</taxon>
        <taxon>Tripsacinae</taxon>
        <taxon>Zea</taxon>
    </lineage>
</organism>
<reference evidence="1" key="2">
    <citation type="submission" date="2012-06" db="EMBL/GenBank/DDBJ databases">
        <authorList>
            <person name="Yu Y."/>
            <person name="Currie J."/>
            <person name="Lomeli R."/>
            <person name="Angelova A."/>
            <person name="Collura K."/>
            <person name="Wissotski M."/>
            <person name="Campos D."/>
            <person name="Kudrna D."/>
            <person name="Golser W."/>
            <person name="Ashely E."/>
            <person name="Descour A."/>
            <person name="Fernandes J."/>
            <person name="Soderlund C."/>
            <person name="Walbot V."/>
        </authorList>
    </citation>
    <scope>NUCLEOTIDE SEQUENCE</scope>
    <source>
        <strain evidence="1">B73</strain>
    </source>
</reference>
<dbReference type="EMBL" id="BT061076">
    <property type="protein sequence ID" value="ACN25773.1"/>
    <property type="molecule type" value="mRNA"/>
</dbReference>
<evidence type="ECO:0000313" key="1">
    <source>
        <dbReference type="EMBL" id="ACN25773.1"/>
    </source>
</evidence>
<proteinExistence type="evidence at transcript level"/>
<reference evidence="1" key="1">
    <citation type="journal article" date="2009" name="PLoS Genet.">
        <title>Sequencing, mapping, and analysis of 27,455 maize full-length cDNAs.</title>
        <authorList>
            <person name="Soderlund C."/>
            <person name="Descour A."/>
            <person name="Kudrna D."/>
            <person name="Bomhoff M."/>
            <person name="Boyd L."/>
            <person name="Currie J."/>
            <person name="Angelova A."/>
            <person name="Collura K."/>
            <person name="Wissotski M."/>
            <person name="Ashley E."/>
            <person name="Morrow D."/>
            <person name="Fernandes J."/>
            <person name="Walbot V."/>
            <person name="Yu Y."/>
        </authorList>
    </citation>
    <scope>NUCLEOTIDE SEQUENCE</scope>
    <source>
        <strain evidence="1">B73</strain>
    </source>
</reference>
<accession>C0HFH0</accession>
<dbReference type="AlphaFoldDB" id="C0HFH0"/>
<sequence length="118" mass="13140">MYRSNSAITEETEGPFGLSTTEASLRRLTSSSTNMRTYVCERVMVSTRPSIIGKRSSKTSTESLSWSWLDSHSISTEGTSNSSVRCHWMRRTIYRHLKCTKGSSMSPAAGDASVFIFI</sequence>
<name>C0HFH0_MAIZE</name>
<dbReference type="EMBL" id="BT067999">
    <property type="protein sequence ID" value="ACN34896.1"/>
    <property type="molecule type" value="mRNA"/>
</dbReference>
<protein>
    <submittedName>
        <fullName evidence="1">Uncharacterized protein</fullName>
    </submittedName>
</protein>